<feature type="compositionally biased region" description="Low complexity" evidence="1">
    <location>
        <begin position="190"/>
        <end position="202"/>
    </location>
</feature>
<keyword evidence="3" id="KW-0732">Signal</keyword>
<evidence type="ECO:0000256" key="1">
    <source>
        <dbReference type="SAM" id="MobiDB-lite"/>
    </source>
</evidence>
<protein>
    <submittedName>
        <fullName evidence="4">Uncharacterized protein</fullName>
    </submittedName>
</protein>
<reference evidence="4 5" key="2">
    <citation type="journal article" date="2019" name="G3 (Bethesda)">
        <title>Hybrid Assembly of the Genome of the Entomopathogenic Nematode Steinernema carpocapsae Identifies the X-Chromosome.</title>
        <authorList>
            <person name="Serra L."/>
            <person name="Macchietto M."/>
            <person name="Macias-Munoz A."/>
            <person name="McGill C.J."/>
            <person name="Rodriguez I.M."/>
            <person name="Rodriguez B."/>
            <person name="Murad R."/>
            <person name="Mortazavi A."/>
        </authorList>
    </citation>
    <scope>NUCLEOTIDE SEQUENCE [LARGE SCALE GENOMIC DNA]</scope>
    <source>
        <strain evidence="4 5">ALL</strain>
    </source>
</reference>
<feature type="compositionally biased region" description="Basic and acidic residues" evidence="1">
    <location>
        <begin position="294"/>
        <end position="311"/>
    </location>
</feature>
<name>A0A4U5PES2_STECR</name>
<comment type="caution">
    <text evidence="4">The sequence shown here is derived from an EMBL/GenBank/DDBJ whole genome shotgun (WGS) entry which is preliminary data.</text>
</comment>
<feature type="chain" id="PRO_5020528316" evidence="3">
    <location>
        <begin position="25"/>
        <end position="387"/>
    </location>
</feature>
<dbReference type="Proteomes" id="UP000298663">
    <property type="component" value="Unassembled WGS sequence"/>
</dbReference>
<feature type="signal peptide" evidence="3">
    <location>
        <begin position="1"/>
        <end position="24"/>
    </location>
</feature>
<evidence type="ECO:0000313" key="4">
    <source>
        <dbReference type="EMBL" id="TKR94910.1"/>
    </source>
</evidence>
<feature type="region of interest" description="Disordered" evidence="1">
    <location>
        <begin position="293"/>
        <end position="387"/>
    </location>
</feature>
<gene>
    <name evidence="4" type="ORF">L596_009141</name>
</gene>
<feature type="region of interest" description="Disordered" evidence="1">
    <location>
        <begin position="181"/>
        <end position="216"/>
    </location>
</feature>
<dbReference type="AlphaFoldDB" id="A0A4U5PES2"/>
<dbReference type="EMBL" id="AZBU02000002">
    <property type="protein sequence ID" value="TKR94910.1"/>
    <property type="molecule type" value="Genomic_DNA"/>
</dbReference>
<evidence type="ECO:0000256" key="2">
    <source>
        <dbReference type="SAM" id="Phobius"/>
    </source>
</evidence>
<keyword evidence="2" id="KW-1133">Transmembrane helix</keyword>
<proteinExistence type="predicted"/>
<keyword evidence="2" id="KW-0812">Transmembrane</keyword>
<dbReference type="OrthoDB" id="10681751at2759"/>
<accession>A0A4U5PES2</accession>
<feature type="compositionally biased region" description="Basic and acidic residues" evidence="1">
    <location>
        <begin position="371"/>
        <end position="387"/>
    </location>
</feature>
<sequence length="387" mass="41418">MRSLLDLRVAFLLSCSSLLPLVSAATSAELDATGIFVIVLVIIVLVAASFIFGILLFCRSKGTRRDLERGEASDPEFSGSVIASDSAVSYDTIGFVKPSKMMEMSFNTTMDKRSLMAYGADKKPKVDAKCPTRMHAESNYNSPFVGPPPTYEDTISHKKVLPPTFVEELPIKKPLPVEVTSKEKMDAKPESSISAPSLPPLSRKSMASSEDLSDMESLPVNTMKSEDMIRPSTLKPISRVLCPFASAETVTEVGKNNSSDTIEPEPKMVQIGYPTKPKYEVPASSESVLSARAVDSESVLHSHEHLVDTKGKAMPMTAAAQQPVKPEEASAGGSETPKPVAEVPAPAPPSAASSAPGVKRVPSDNDLPTAIEDKSISEGKKSKPDQK</sequence>
<evidence type="ECO:0000256" key="3">
    <source>
        <dbReference type="SAM" id="SignalP"/>
    </source>
</evidence>
<organism evidence="4 5">
    <name type="scientific">Steinernema carpocapsae</name>
    <name type="common">Entomopathogenic nematode</name>
    <dbReference type="NCBI Taxonomy" id="34508"/>
    <lineage>
        <taxon>Eukaryota</taxon>
        <taxon>Metazoa</taxon>
        <taxon>Ecdysozoa</taxon>
        <taxon>Nematoda</taxon>
        <taxon>Chromadorea</taxon>
        <taxon>Rhabditida</taxon>
        <taxon>Tylenchina</taxon>
        <taxon>Panagrolaimomorpha</taxon>
        <taxon>Strongyloidoidea</taxon>
        <taxon>Steinernematidae</taxon>
        <taxon>Steinernema</taxon>
    </lineage>
</organism>
<feature type="transmembrane region" description="Helical" evidence="2">
    <location>
        <begin position="34"/>
        <end position="58"/>
    </location>
</feature>
<keyword evidence="2" id="KW-0472">Membrane</keyword>
<reference evidence="4 5" key="1">
    <citation type="journal article" date="2015" name="Genome Biol.">
        <title>Comparative genomics of Steinernema reveals deeply conserved gene regulatory networks.</title>
        <authorList>
            <person name="Dillman A.R."/>
            <person name="Macchietto M."/>
            <person name="Porter C.F."/>
            <person name="Rogers A."/>
            <person name="Williams B."/>
            <person name="Antoshechkin I."/>
            <person name="Lee M.M."/>
            <person name="Goodwin Z."/>
            <person name="Lu X."/>
            <person name="Lewis E.E."/>
            <person name="Goodrich-Blair H."/>
            <person name="Stock S.P."/>
            <person name="Adams B.J."/>
            <person name="Sternberg P.W."/>
            <person name="Mortazavi A."/>
        </authorList>
    </citation>
    <scope>NUCLEOTIDE SEQUENCE [LARGE SCALE GENOMIC DNA]</scope>
    <source>
        <strain evidence="4 5">ALL</strain>
    </source>
</reference>
<keyword evidence="5" id="KW-1185">Reference proteome</keyword>
<evidence type="ECO:0000313" key="5">
    <source>
        <dbReference type="Proteomes" id="UP000298663"/>
    </source>
</evidence>